<dbReference type="InterPro" id="IPR013216">
    <property type="entry name" value="Methyltransf_11"/>
</dbReference>
<reference evidence="2 3" key="1">
    <citation type="submission" date="2016-10" db="EMBL/GenBank/DDBJ databases">
        <title>Rodentibacter gen. nov. and new species.</title>
        <authorList>
            <person name="Christensen H."/>
        </authorList>
    </citation>
    <scope>NUCLEOTIDE SEQUENCE [LARGE SCALE GENOMIC DNA]</scope>
    <source>
        <strain evidence="2 3">Ppn418</strain>
    </source>
</reference>
<dbReference type="STRING" id="1908257.BKK47_08205"/>
<dbReference type="PANTHER" id="PTHR43861">
    <property type="entry name" value="TRANS-ACONITATE 2-METHYLTRANSFERASE-RELATED"/>
    <property type="match status" value="1"/>
</dbReference>
<dbReference type="InterPro" id="IPR029063">
    <property type="entry name" value="SAM-dependent_MTases_sf"/>
</dbReference>
<name>A0A1V3IEC4_9PAST</name>
<dbReference type="SUPFAM" id="SSF53335">
    <property type="entry name" value="S-adenosyl-L-methionine-dependent methyltransferases"/>
    <property type="match status" value="1"/>
</dbReference>
<protein>
    <recommendedName>
        <fullName evidence="1">Methyltransferase type 11 domain-containing protein</fullName>
    </recommendedName>
</protein>
<proteinExistence type="predicted"/>
<dbReference type="EMBL" id="MLHG01000051">
    <property type="protein sequence ID" value="OOF38904.1"/>
    <property type="molecule type" value="Genomic_DNA"/>
</dbReference>
<dbReference type="GO" id="GO:0008757">
    <property type="term" value="F:S-adenosylmethionine-dependent methyltransferase activity"/>
    <property type="evidence" value="ECO:0007669"/>
    <property type="project" value="InterPro"/>
</dbReference>
<dbReference type="RefSeq" id="WP_077494393.1">
    <property type="nucleotide sequence ID" value="NZ_MLHG01000051.1"/>
</dbReference>
<evidence type="ECO:0000259" key="1">
    <source>
        <dbReference type="Pfam" id="PF08241"/>
    </source>
</evidence>
<evidence type="ECO:0000313" key="3">
    <source>
        <dbReference type="Proteomes" id="UP000189426"/>
    </source>
</evidence>
<comment type="caution">
    <text evidence="2">The sequence shown here is derived from an EMBL/GenBank/DDBJ whole genome shotgun (WGS) entry which is preliminary data.</text>
</comment>
<dbReference type="PANTHER" id="PTHR43861:SF1">
    <property type="entry name" value="TRANS-ACONITATE 2-METHYLTRANSFERASE"/>
    <property type="match status" value="1"/>
</dbReference>
<dbReference type="Proteomes" id="UP000189426">
    <property type="component" value="Unassembled WGS sequence"/>
</dbReference>
<accession>A0A1V3IEC4</accession>
<feature type="domain" description="Methyltransferase type 11" evidence="1">
    <location>
        <begin position="49"/>
        <end position="149"/>
    </location>
</feature>
<gene>
    <name evidence="2" type="ORF">BKK47_08205</name>
</gene>
<dbReference type="CDD" id="cd02440">
    <property type="entry name" value="AdoMet_MTases"/>
    <property type="match status" value="1"/>
</dbReference>
<evidence type="ECO:0000313" key="2">
    <source>
        <dbReference type="EMBL" id="OOF38904.1"/>
    </source>
</evidence>
<organism evidence="2 3">
    <name type="scientific">Rodentibacter mrazii</name>
    <dbReference type="NCBI Taxonomy" id="1908257"/>
    <lineage>
        <taxon>Bacteria</taxon>
        <taxon>Pseudomonadati</taxon>
        <taxon>Pseudomonadota</taxon>
        <taxon>Gammaproteobacteria</taxon>
        <taxon>Pasteurellales</taxon>
        <taxon>Pasteurellaceae</taxon>
        <taxon>Rodentibacter</taxon>
    </lineage>
</organism>
<sequence length="256" mass="29692">MKNKTSVYDRENFFELYQKLRANPISLNEIVEKPTMLSLLPDLQGKKLLDLGCGTSGHLQLYLTQGASTVVGMDLSANMLKQAQTDLEKCGQFHGRFSLHQLAMENLADLPDENFDVITSSFAFHYVQDFPALLTAMREKLKPNGTLVFSQEHPITTCHKVGDRWEKDESKRQVAYRLNHYRDEGERERNWFKQPFKTYHRTTATIINYLIAAGFQIEQIAEPMLAEQPQWQEEFKDLQHRPVLLFVRAKLIKKSE</sequence>
<keyword evidence="3" id="KW-1185">Reference proteome</keyword>
<dbReference type="AlphaFoldDB" id="A0A1V3IEC4"/>
<dbReference type="Gene3D" id="3.40.50.150">
    <property type="entry name" value="Vaccinia Virus protein VP39"/>
    <property type="match status" value="1"/>
</dbReference>
<dbReference type="Pfam" id="PF08241">
    <property type="entry name" value="Methyltransf_11"/>
    <property type="match status" value="1"/>
</dbReference>